<keyword evidence="5" id="KW-1185">Reference proteome</keyword>
<reference evidence="4 5" key="1">
    <citation type="journal article" date="2015" name="Int. J. Syst. Evol. Microbiol.">
        <title>Roseomonas oryzae sp. nov., isolated from paddy rhizosphere soil.</title>
        <authorList>
            <person name="Ramaprasad E.V."/>
            <person name="Sasikala Ch."/>
            <person name="Ramana Ch.V."/>
        </authorList>
    </citation>
    <scope>NUCLEOTIDE SEQUENCE [LARGE SCALE GENOMIC DNA]</scope>
    <source>
        <strain evidence="4 5">KCTC 42542</strain>
    </source>
</reference>
<feature type="non-terminal residue" evidence="4">
    <location>
        <position position="1"/>
    </location>
</feature>
<dbReference type="AlphaFoldDB" id="A0A5B2TAZ1"/>
<keyword evidence="1" id="KW-0560">Oxidoreductase</keyword>
<evidence type="ECO:0000256" key="2">
    <source>
        <dbReference type="SAM" id="MobiDB-lite"/>
    </source>
</evidence>
<dbReference type="Pfam" id="PF08028">
    <property type="entry name" value="Acyl-CoA_dh_2"/>
    <property type="match status" value="1"/>
</dbReference>
<comment type="caution">
    <text evidence="4">The sequence shown here is derived from an EMBL/GenBank/DDBJ whole genome shotgun (WGS) entry which is preliminary data.</text>
</comment>
<name>A0A5B2TAZ1_9PROT</name>
<dbReference type="Proteomes" id="UP000322110">
    <property type="component" value="Unassembled WGS sequence"/>
</dbReference>
<evidence type="ECO:0000313" key="5">
    <source>
        <dbReference type="Proteomes" id="UP000322110"/>
    </source>
</evidence>
<organism evidence="4 5">
    <name type="scientific">Teichococcus oryzae</name>
    <dbReference type="NCBI Taxonomy" id="1608942"/>
    <lineage>
        <taxon>Bacteria</taxon>
        <taxon>Pseudomonadati</taxon>
        <taxon>Pseudomonadota</taxon>
        <taxon>Alphaproteobacteria</taxon>
        <taxon>Acetobacterales</taxon>
        <taxon>Roseomonadaceae</taxon>
        <taxon>Roseomonas</taxon>
    </lineage>
</organism>
<feature type="domain" description="Acyl-CoA dehydrogenase C-terminal" evidence="3">
    <location>
        <begin position="26"/>
        <end position="81"/>
    </location>
</feature>
<proteinExistence type="predicted"/>
<accession>A0A5B2TAZ1</accession>
<evidence type="ECO:0000259" key="3">
    <source>
        <dbReference type="Pfam" id="PF08028"/>
    </source>
</evidence>
<sequence length="83" mass="8891">DSPSPLPPLTGASESPQRPNSEAFRSVLLRDRSVVHAALRRAEAQLRAARAFLFEACDAAWRAIASGAPVSLDQRIAVRLALA</sequence>
<feature type="region of interest" description="Disordered" evidence="2">
    <location>
        <begin position="1"/>
        <end position="20"/>
    </location>
</feature>
<evidence type="ECO:0000256" key="1">
    <source>
        <dbReference type="ARBA" id="ARBA00023002"/>
    </source>
</evidence>
<protein>
    <recommendedName>
        <fullName evidence="3">Acyl-CoA dehydrogenase C-terminal domain-containing protein</fullName>
    </recommendedName>
</protein>
<evidence type="ECO:0000313" key="4">
    <source>
        <dbReference type="EMBL" id="KAA2211253.1"/>
    </source>
</evidence>
<dbReference type="InterPro" id="IPR013107">
    <property type="entry name" value="Acyl-CoA_DH_C"/>
</dbReference>
<dbReference type="Gene3D" id="1.20.140.10">
    <property type="entry name" value="Butyryl-CoA Dehydrogenase, subunit A, domain 3"/>
    <property type="match status" value="1"/>
</dbReference>
<gene>
    <name evidence="4" type="ORF">F0Q34_21100</name>
</gene>
<dbReference type="GO" id="GO:0016491">
    <property type="term" value="F:oxidoreductase activity"/>
    <property type="evidence" value="ECO:0007669"/>
    <property type="project" value="UniProtKB-KW"/>
</dbReference>
<dbReference type="EMBL" id="VUKA01000042">
    <property type="protein sequence ID" value="KAA2211253.1"/>
    <property type="molecule type" value="Genomic_DNA"/>
</dbReference>